<keyword evidence="2" id="KW-1133">Transmembrane helix</keyword>
<evidence type="ECO:0000313" key="3">
    <source>
        <dbReference type="EMBL" id="MBB5044994.1"/>
    </source>
</evidence>
<name>A0A7W7YZ27_9HYPH</name>
<comment type="caution">
    <text evidence="3">The sequence shown here is derived from an EMBL/GenBank/DDBJ whole genome shotgun (WGS) entry which is preliminary data.</text>
</comment>
<keyword evidence="4" id="KW-1185">Reference proteome</keyword>
<keyword evidence="2" id="KW-0812">Transmembrane</keyword>
<accession>A0A7W7YZ27</accession>
<dbReference type="EMBL" id="JACHIK010000025">
    <property type="protein sequence ID" value="MBB5044994.1"/>
    <property type="molecule type" value="Genomic_DNA"/>
</dbReference>
<proteinExistence type="predicted"/>
<evidence type="ECO:0000256" key="2">
    <source>
        <dbReference type="SAM" id="Phobius"/>
    </source>
</evidence>
<keyword evidence="2" id="KW-0472">Membrane</keyword>
<feature type="region of interest" description="Disordered" evidence="1">
    <location>
        <begin position="207"/>
        <end position="227"/>
    </location>
</feature>
<feature type="transmembrane region" description="Helical" evidence="2">
    <location>
        <begin position="16"/>
        <end position="35"/>
    </location>
</feature>
<dbReference type="AlphaFoldDB" id="A0A7W7YZ27"/>
<dbReference type="RefSeq" id="WP_184146803.1">
    <property type="nucleotide sequence ID" value="NZ_JACHIK010000025.1"/>
</dbReference>
<protein>
    <submittedName>
        <fullName evidence="3">Uncharacterized protein</fullName>
    </submittedName>
</protein>
<reference evidence="3 4" key="1">
    <citation type="submission" date="2020-08" db="EMBL/GenBank/DDBJ databases">
        <title>Genomic Encyclopedia of Type Strains, Phase IV (KMG-IV): sequencing the most valuable type-strain genomes for metagenomic binning, comparative biology and taxonomic classification.</title>
        <authorList>
            <person name="Goeker M."/>
        </authorList>
    </citation>
    <scope>NUCLEOTIDE SEQUENCE [LARGE SCALE GENOMIC DNA]</scope>
    <source>
        <strain evidence="3 4">DSM 21319</strain>
    </source>
</reference>
<evidence type="ECO:0000256" key="1">
    <source>
        <dbReference type="SAM" id="MobiDB-lite"/>
    </source>
</evidence>
<dbReference type="Proteomes" id="UP000535406">
    <property type="component" value="Unassembled WGS sequence"/>
</dbReference>
<evidence type="ECO:0000313" key="4">
    <source>
        <dbReference type="Proteomes" id="UP000535406"/>
    </source>
</evidence>
<sequence>MQQAASVMQFLNTNTGAITGLATVALLLVTGWYAWTTRALLKEAQQTRLMASEPRVVAYLRVHEIHGNIVQLCIANLSAAAATGVSASVDKVTDWPTKFDFGDIKILRDLSFLRPHEVLRFDLGYGPNLFHDGQPAVFKAAIKYESLDGRPFTFEDTLQVESVAGFGNWRVYGIDDVARRLEEISKTLSAFSGGRRLNVDSFSAADWKEEERAHKERRSQNAPGQRE</sequence>
<gene>
    <name evidence="3" type="ORF">HNQ66_004422</name>
</gene>
<organism evidence="3 4">
    <name type="scientific">Shinella fusca</name>
    <dbReference type="NCBI Taxonomy" id="544480"/>
    <lineage>
        <taxon>Bacteria</taxon>
        <taxon>Pseudomonadati</taxon>
        <taxon>Pseudomonadota</taxon>
        <taxon>Alphaproteobacteria</taxon>
        <taxon>Hyphomicrobiales</taxon>
        <taxon>Rhizobiaceae</taxon>
        <taxon>Shinella</taxon>
    </lineage>
</organism>